<organism evidence="1 2">
    <name type="scientific">Homarus americanus</name>
    <name type="common">American lobster</name>
    <dbReference type="NCBI Taxonomy" id="6706"/>
    <lineage>
        <taxon>Eukaryota</taxon>
        <taxon>Metazoa</taxon>
        <taxon>Ecdysozoa</taxon>
        <taxon>Arthropoda</taxon>
        <taxon>Crustacea</taxon>
        <taxon>Multicrustacea</taxon>
        <taxon>Malacostraca</taxon>
        <taxon>Eumalacostraca</taxon>
        <taxon>Eucarida</taxon>
        <taxon>Decapoda</taxon>
        <taxon>Pleocyemata</taxon>
        <taxon>Astacidea</taxon>
        <taxon>Nephropoidea</taxon>
        <taxon>Nephropidae</taxon>
        <taxon>Homarus</taxon>
    </lineage>
</organism>
<dbReference type="AlphaFoldDB" id="A0A8J5JFI7"/>
<protein>
    <submittedName>
        <fullName evidence="1">Uncharacterized protein</fullName>
    </submittedName>
</protein>
<name>A0A8J5JFI7_HOMAM</name>
<comment type="caution">
    <text evidence="1">The sequence shown here is derived from an EMBL/GenBank/DDBJ whole genome shotgun (WGS) entry which is preliminary data.</text>
</comment>
<reference evidence="1" key="1">
    <citation type="journal article" date="2021" name="Sci. Adv.">
        <title>The American lobster genome reveals insights on longevity, neural, and immune adaptations.</title>
        <authorList>
            <person name="Polinski J.M."/>
            <person name="Zimin A.V."/>
            <person name="Clark K.F."/>
            <person name="Kohn A.B."/>
            <person name="Sadowski N."/>
            <person name="Timp W."/>
            <person name="Ptitsyn A."/>
            <person name="Khanna P."/>
            <person name="Romanova D.Y."/>
            <person name="Williams P."/>
            <person name="Greenwood S.J."/>
            <person name="Moroz L.L."/>
            <person name="Walt D.R."/>
            <person name="Bodnar A.G."/>
        </authorList>
    </citation>
    <scope>NUCLEOTIDE SEQUENCE</scope>
    <source>
        <strain evidence="1">GMGI-L3</strain>
    </source>
</reference>
<dbReference type="EMBL" id="JAHLQT010046448">
    <property type="protein sequence ID" value="KAG7153583.1"/>
    <property type="molecule type" value="Genomic_DNA"/>
</dbReference>
<sequence length="114" mass="12640">MPLSFRPWFSTPSRTRRGHLSSATLAILAQAQSVLMSQQQAIVSLQASLASMSAPRQSSQPLVSRATAPEKCDLEMSSAIFRSWRRSTECWLQLNKWPDADAILCIHLLCVPAL</sequence>
<keyword evidence="2" id="KW-1185">Reference proteome</keyword>
<gene>
    <name evidence="1" type="ORF">Hamer_G026376</name>
</gene>
<dbReference type="Proteomes" id="UP000747542">
    <property type="component" value="Unassembled WGS sequence"/>
</dbReference>
<proteinExistence type="predicted"/>
<evidence type="ECO:0000313" key="1">
    <source>
        <dbReference type="EMBL" id="KAG7153583.1"/>
    </source>
</evidence>
<evidence type="ECO:0000313" key="2">
    <source>
        <dbReference type="Proteomes" id="UP000747542"/>
    </source>
</evidence>
<accession>A0A8J5JFI7</accession>